<keyword evidence="8" id="KW-1185">Reference proteome</keyword>
<dbReference type="GO" id="GO:0052621">
    <property type="term" value="F:diguanylate cyclase activity"/>
    <property type="evidence" value="ECO:0007669"/>
    <property type="project" value="UniProtKB-EC"/>
</dbReference>
<comment type="catalytic activity">
    <reaction evidence="2">
        <text>2 GTP = 3',3'-c-di-GMP + 2 diphosphate</text>
        <dbReference type="Rhea" id="RHEA:24898"/>
        <dbReference type="ChEBI" id="CHEBI:33019"/>
        <dbReference type="ChEBI" id="CHEBI:37565"/>
        <dbReference type="ChEBI" id="CHEBI:58805"/>
        <dbReference type="EC" id="2.7.7.65"/>
    </reaction>
</comment>
<keyword evidence="3" id="KW-0472">Membrane</keyword>
<reference evidence="8" key="2">
    <citation type="journal article" date="2019" name="Int. J. Syst. Evol. Microbiol.">
        <title>The Global Catalogue of Microorganisms (GCM) 10K type strain sequencing project: providing services to taxonomists for standard genome sequencing and annotation.</title>
        <authorList>
            <consortium name="The Broad Institute Genomics Platform"/>
            <consortium name="The Broad Institute Genome Sequencing Center for Infectious Disease"/>
            <person name="Wu L."/>
            <person name="Ma J."/>
        </authorList>
    </citation>
    <scope>NUCLEOTIDE SEQUENCE [LARGE SCALE GENOMIC DNA]</scope>
    <source>
        <strain evidence="8">CGMCC 1.15931</strain>
    </source>
</reference>
<organism evidence="6 7">
    <name type="scientific">Pseudoduganella buxea</name>
    <dbReference type="NCBI Taxonomy" id="1949069"/>
    <lineage>
        <taxon>Bacteria</taxon>
        <taxon>Pseudomonadati</taxon>
        <taxon>Pseudomonadota</taxon>
        <taxon>Betaproteobacteria</taxon>
        <taxon>Burkholderiales</taxon>
        <taxon>Oxalobacteraceae</taxon>
        <taxon>Telluria group</taxon>
        <taxon>Pseudoduganella</taxon>
    </lineage>
</organism>
<evidence type="ECO:0000313" key="6">
    <source>
        <dbReference type="EMBL" id="MTV55243.1"/>
    </source>
</evidence>
<evidence type="ECO:0000259" key="4">
    <source>
        <dbReference type="PROSITE" id="PS50887"/>
    </source>
</evidence>
<comment type="caution">
    <text evidence="6">The sequence shown here is derived from an EMBL/GenBank/DDBJ whole genome shotgun (WGS) entry which is preliminary data.</text>
</comment>
<dbReference type="PANTHER" id="PTHR45138">
    <property type="entry name" value="REGULATORY COMPONENTS OF SENSORY TRANSDUCTION SYSTEM"/>
    <property type="match status" value="1"/>
</dbReference>
<dbReference type="Gene3D" id="3.30.450.40">
    <property type="match status" value="1"/>
</dbReference>
<dbReference type="InterPro" id="IPR029016">
    <property type="entry name" value="GAF-like_dom_sf"/>
</dbReference>
<evidence type="ECO:0000313" key="8">
    <source>
        <dbReference type="Proteomes" id="UP000622638"/>
    </source>
</evidence>
<reference evidence="5" key="4">
    <citation type="submission" date="2024-05" db="EMBL/GenBank/DDBJ databases">
        <authorList>
            <person name="Sun Q."/>
            <person name="Zhou Y."/>
        </authorList>
    </citation>
    <scope>NUCLEOTIDE SEQUENCE</scope>
    <source>
        <strain evidence="5">CGMCC 1.15931</strain>
    </source>
</reference>
<reference evidence="6 7" key="3">
    <citation type="submission" date="2019-11" db="EMBL/GenBank/DDBJ databases">
        <title>Type strains purchased from KCTC, JCM and DSMZ.</title>
        <authorList>
            <person name="Lu H."/>
        </authorList>
    </citation>
    <scope>NUCLEOTIDE SEQUENCE [LARGE SCALE GENOMIC DNA]</scope>
    <source>
        <strain evidence="6 7">KCTC 52429</strain>
    </source>
</reference>
<feature type="transmembrane region" description="Helical" evidence="3">
    <location>
        <begin position="179"/>
        <end position="200"/>
    </location>
</feature>
<dbReference type="NCBIfam" id="TIGR00254">
    <property type="entry name" value="GGDEF"/>
    <property type="match status" value="1"/>
</dbReference>
<dbReference type="PANTHER" id="PTHR45138:SF9">
    <property type="entry name" value="DIGUANYLATE CYCLASE DGCM-RELATED"/>
    <property type="match status" value="1"/>
</dbReference>
<evidence type="ECO:0000313" key="7">
    <source>
        <dbReference type="Proteomes" id="UP000430634"/>
    </source>
</evidence>
<dbReference type="SUPFAM" id="SSF55781">
    <property type="entry name" value="GAF domain-like"/>
    <property type="match status" value="1"/>
</dbReference>
<dbReference type="OrthoDB" id="9803824at2"/>
<dbReference type="CDD" id="cd19410">
    <property type="entry name" value="HK9-like_sensor"/>
    <property type="match status" value="1"/>
</dbReference>
<accession>A0A6I3T196</accession>
<dbReference type="Gene3D" id="3.30.70.270">
    <property type="match status" value="1"/>
</dbReference>
<dbReference type="FunFam" id="3.30.70.270:FF:000001">
    <property type="entry name" value="Diguanylate cyclase domain protein"/>
    <property type="match status" value="1"/>
</dbReference>
<name>A0A6I3T196_9BURK</name>
<dbReference type="AlphaFoldDB" id="A0A6I3T196"/>
<dbReference type="EMBL" id="WNKZ01000076">
    <property type="protein sequence ID" value="MTV55243.1"/>
    <property type="molecule type" value="Genomic_DNA"/>
</dbReference>
<dbReference type="InterPro" id="IPR007891">
    <property type="entry name" value="CHASE3"/>
</dbReference>
<evidence type="ECO:0000313" key="5">
    <source>
        <dbReference type="EMBL" id="GGB94894.1"/>
    </source>
</evidence>
<dbReference type="Pfam" id="PF00990">
    <property type="entry name" value="GGDEF"/>
    <property type="match status" value="1"/>
</dbReference>
<dbReference type="Proteomes" id="UP000622638">
    <property type="component" value="Unassembled WGS sequence"/>
</dbReference>
<dbReference type="SMART" id="SM00267">
    <property type="entry name" value="GGDEF"/>
    <property type="match status" value="1"/>
</dbReference>
<keyword evidence="3" id="KW-0812">Transmembrane</keyword>
<evidence type="ECO:0000256" key="3">
    <source>
        <dbReference type="SAM" id="Phobius"/>
    </source>
</evidence>
<dbReference type="PROSITE" id="PS50887">
    <property type="entry name" value="GGDEF"/>
    <property type="match status" value="1"/>
</dbReference>
<dbReference type="Proteomes" id="UP000430634">
    <property type="component" value="Unassembled WGS sequence"/>
</dbReference>
<keyword evidence="3" id="KW-1133">Transmembrane helix</keyword>
<evidence type="ECO:0000256" key="2">
    <source>
        <dbReference type="ARBA" id="ARBA00034247"/>
    </source>
</evidence>
<dbReference type="EC" id="2.7.7.65" evidence="1"/>
<gene>
    <name evidence="5" type="ORF">GCM10011572_16070</name>
    <name evidence="6" type="ORF">GM672_21165</name>
</gene>
<dbReference type="InterPro" id="IPR029787">
    <property type="entry name" value="Nucleotide_cyclase"/>
</dbReference>
<dbReference type="CDD" id="cd01949">
    <property type="entry name" value="GGDEF"/>
    <property type="match status" value="1"/>
</dbReference>
<dbReference type="InterPro" id="IPR000160">
    <property type="entry name" value="GGDEF_dom"/>
</dbReference>
<sequence>MPAEVRIRKIAIAAIVASAIVAAVPFFVSSRVTEGVTLLKRAADRQNLYIDLLSMLRDVETSQRGFVLSGREAFLDPYNVALVQIPVLKRNLIKGAIDAEEREALDQIIPLTDEKLVNAAEGIAARRNHDATADSAVGSTSLGKVQMDKLRQLLGQQISAMADRRNNVRGTLIEGSAQVAYFSGLAAVINTFLLGTAVFGGRRLLRERAKVADQLRAAVTLADTRNQLMSGSARMLQAIQSAPTVGDTSAILTTCLTGLLPGVSGTLYLYRNSPDVLEPLASWGSADAAAVPIPREDCWALRFGRAHDHCCDHDLRCNHLRSETRTQHLCLPMVTQGAVIGMMSVRFDSLSTEQFATQRELVMALAEQVSLALSNVQLREALRAQSIIDPLTDLYNRRFLEETLKRELARSTRNKSSLSVIMFDVDHFKHLNDTYGHDAGDTVLKAVAAAAKGAVRKADIVCRYGGEEMIVVMPDCAEGMAMERAEMIRRAIESMRTAHGGRDMPQVTASFGVASHPVFGVDGDSLVRAADAALYVAKRRGRNNVQLAVEG</sequence>
<dbReference type="RefSeq" id="WP_155472518.1">
    <property type="nucleotide sequence ID" value="NZ_BMKG01000005.1"/>
</dbReference>
<proteinExistence type="predicted"/>
<evidence type="ECO:0000256" key="1">
    <source>
        <dbReference type="ARBA" id="ARBA00012528"/>
    </source>
</evidence>
<dbReference type="InterPro" id="IPR050469">
    <property type="entry name" value="Diguanylate_Cyclase"/>
</dbReference>
<dbReference type="InterPro" id="IPR043128">
    <property type="entry name" value="Rev_trsase/Diguanyl_cyclase"/>
</dbReference>
<reference evidence="5" key="1">
    <citation type="journal article" date="2014" name="Int. J. Syst. Evol. Microbiol.">
        <title>Complete genome of a new Firmicutes species belonging to the dominant human colonic microbiota ('Ruminococcus bicirculans') reveals two chromosomes and a selective capacity to utilize plant glucans.</title>
        <authorList>
            <consortium name="NISC Comparative Sequencing Program"/>
            <person name="Wegmann U."/>
            <person name="Louis P."/>
            <person name="Goesmann A."/>
            <person name="Henrissat B."/>
            <person name="Duncan S.H."/>
            <person name="Flint H.J."/>
        </authorList>
    </citation>
    <scope>NUCLEOTIDE SEQUENCE</scope>
    <source>
        <strain evidence="5">CGMCC 1.15931</strain>
    </source>
</reference>
<dbReference type="SUPFAM" id="SSF55073">
    <property type="entry name" value="Nucleotide cyclase"/>
    <property type="match status" value="1"/>
</dbReference>
<feature type="domain" description="GGDEF" evidence="4">
    <location>
        <begin position="416"/>
        <end position="550"/>
    </location>
</feature>
<dbReference type="Pfam" id="PF05227">
    <property type="entry name" value="CHASE3"/>
    <property type="match status" value="1"/>
</dbReference>
<dbReference type="EMBL" id="BMKG01000005">
    <property type="protein sequence ID" value="GGB94894.1"/>
    <property type="molecule type" value="Genomic_DNA"/>
</dbReference>
<protein>
    <recommendedName>
        <fullName evidence="1">diguanylate cyclase</fullName>
        <ecNumber evidence="1">2.7.7.65</ecNumber>
    </recommendedName>
</protein>